<dbReference type="InterPro" id="IPR050707">
    <property type="entry name" value="HTH_MetabolicPath_Reg"/>
</dbReference>
<reference evidence="2 3" key="1">
    <citation type="submission" date="2024-05" db="EMBL/GenBank/DDBJ databases">
        <authorList>
            <person name="Liu Q."/>
            <person name="Xin Y.-H."/>
        </authorList>
    </citation>
    <scope>NUCLEOTIDE SEQUENCE [LARGE SCALE GENOMIC DNA]</scope>
    <source>
        <strain evidence="2 3">CGMCC 1.10181</strain>
    </source>
</reference>
<dbReference type="PANTHER" id="PTHR30136:SF24">
    <property type="entry name" value="HTH-TYPE TRANSCRIPTIONAL REPRESSOR ALLR"/>
    <property type="match status" value="1"/>
</dbReference>
<evidence type="ECO:0000259" key="1">
    <source>
        <dbReference type="PROSITE" id="PS51078"/>
    </source>
</evidence>
<sequence>MAALLRAQFDLIETARPFLERLWSEWDETSVLCIYNPSRRNASVVEVIHTTHPLRYAMEIGADLGLAWGSLGKAILAELDEDVVEAVLADPGIGPLSGRANPPLAELRDELDGIKRTGCALYDDSRYDISGVAAAIFGRNRSVIGSIGLTMPSRRFALRDRDGMISTVRLAATELSSLIALKI</sequence>
<dbReference type="Proteomes" id="UP001419910">
    <property type="component" value="Unassembled WGS sequence"/>
</dbReference>
<feature type="domain" description="IclR-ED" evidence="1">
    <location>
        <begin position="1"/>
        <end position="181"/>
    </location>
</feature>
<dbReference type="RefSeq" id="WP_343890574.1">
    <property type="nucleotide sequence ID" value="NZ_BAAAEH010000035.1"/>
</dbReference>
<dbReference type="PANTHER" id="PTHR30136">
    <property type="entry name" value="HELIX-TURN-HELIX TRANSCRIPTIONAL REGULATOR, ICLR FAMILY"/>
    <property type="match status" value="1"/>
</dbReference>
<dbReference type="Pfam" id="PF01614">
    <property type="entry name" value="IclR_C"/>
    <property type="match status" value="1"/>
</dbReference>
<name>A0ABU9XYG3_9SPHN</name>
<protein>
    <submittedName>
        <fullName evidence="2">IclR family transcriptional regulator C-terminal domain-containing protein</fullName>
    </submittedName>
</protein>
<evidence type="ECO:0000313" key="2">
    <source>
        <dbReference type="EMBL" id="MEN2788557.1"/>
    </source>
</evidence>
<organism evidence="2 3">
    <name type="scientific">Sphingomonas oligophenolica</name>
    <dbReference type="NCBI Taxonomy" id="301154"/>
    <lineage>
        <taxon>Bacteria</taxon>
        <taxon>Pseudomonadati</taxon>
        <taxon>Pseudomonadota</taxon>
        <taxon>Alphaproteobacteria</taxon>
        <taxon>Sphingomonadales</taxon>
        <taxon>Sphingomonadaceae</taxon>
        <taxon>Sphingomonas</taxon>
    </lineage>
</organism>
<accession>A0ABU9XYG3</accession>
<dbReference type="SUPFAM" id="SSF55781">
    <property type="entry name" value="GAF domain-like"/>
    <property type="match status" value="1"/>
</dbReference>
<dbReference type="Gene3D" id="3.30.450.40">
    <property type="match status" value="1"/>
</dbReference>
<dbReference type="InterPro" id="IPR029016">
    <property type="entry name" value="GAF-like_dom_sf"/>
</dbReference>
<dbReference type="EMBL" id="JBDIME010000002">
    <property type="protein sequence ID" value="MEN2788557.1"/>
    <property type="molecule type" value="Genomic_DNA"/>
</dbReference>
<comment type="caution">
    <text evidence="2">The sequence shown here is derived from an EMBL/GenBank/DDBJ whole genome shotgun (WGS) entry which is preliminary data.</text>
</comment>
<dbReference type="InterPro" id="IPR014757">
    <property type="entry name" value="Tscrpt_reg_IclR_C"/>
</dbReference>
<gene>
    <name evidence="2" type="ORF">ABC974_02880</name>
</gene>
<dbReference type="PROSITE" id="PS51078">
    <property type="entry name" value="ICLR_ED"/>
    <property type="match status" value="1"/>
</dbReference>
<keyword evidence="3" id="KW-1185">Reference proteome</keyword>
<evidence type="ECO:0000313" key="3">
    <source>
        <dbReference type="Proteomes" id="UP001419910"/>
    </source>
</evidence>
<proteinExistence type="predicted"/>